<feature type="chain" id="PRO_5045328539" description="Sulfur globule protein" evidence="2">
    <location>
        <begin position="24"/>
        <end position="83"/>
    </location>
</feature>
<proteinExistence type="predicted"/>
<organism evidence="3 4">
    <name type="scientific">Microvirga puerhi</name>
    <dbReference type="NCBI Taxonomy" id="2876078"/>
    <lineage>
        <taxon>Bacteria</taxon>
        <taxon>Pseudomonadati</taxon>
        <taxon>Pseudomonadota</taxon>
        <taxon>Alphaproteobacteria</taxon>
        <taxon>Hyphomicrobiales</taxon>
        <taxon>Methylobacteriaceae</taxon>
        <taxon>Microvirga</taxon>
    </lineage>
</organism>
<evidence type="ECO:0000256" key="2">
    <source>
        <dbReference type="SAM" id="SignalP"/>
    </source>
</evidence>
<protein>
    <recommendedName>
        <fullName evidence="5">Sulfur globule protein</fullName>
    </recommendedName>
</protein>
<reference evidence="3 4" key="1">
    <citation type="submission" date="2021-09" db="EMBL/GenBank/DDBJ databases">
        <title>The complete genome sequence of a new microorganism.</title>
        <authorList>
            <person name="Zi Z."/>
        </authorList>
    </citation>
    <scope>NUCLEOTIDE SEQUENCE [LARGE SCALE GENOMIC DNA]</scope>
    <source>
        <strain evidence="3 4">WGZ8</strain>
    </source>
</reference>
<evidence type="ECO:0000313" key="3">
    <source>
        <dbReference type="EMBL" id="MBZ6075909.1"/>
    </source>
</evidence>
<evidence type="ECO:0008006" key="5">
    <source>
        <dbReference type="Google" id="ProtNLM"/>
    </source>
</evidence>
<gene>
    <name evidence="3" type="ORF">K9B37_06355</name>
</gene>
<feature type="transmembrane region" description="Helical" evidence="1">
    <location>
        <begin position="47"/>
        <end position="66"/>
    </location>
</feature>
<feature type="signal peptide" evidence="2">
    <location>
        <begin position="1"/>
        <end position="23"/>
    </location>
</feature>
<dbReference type="RefSeq" id="WP_224312210.1">
    <property type="nucleotide sequence ID" value="NZ_JAIRBM010000004.1"/>
</dbReference>
<comment type="caution">
    <text evidence="3">The sequence shown here is derived from an EMBL/GenBank/DDBJ whole genome shotgun (WGS) entry which is preliminary data.</text>
</comment>
<keyword evidence="1" id="KW-0812">Transmembrane</keyword>
<keyword evidence="4" id="KW-1185">Reference proteome</keyword>
<evidence type="ECO:0000256" key="1">
    <source>
        <dbReference type="SAM" id="Phobius"/>
    </source>
</evidence>
<dbReference type="EMBL" id="JAIRBM010000004">
    <property type="protein sequence ID" value="MBZ6075909.1"/>
    <property type="molecule type" value="Genomic_DNA"/>
</dbReference>
<name>A0ABS7VKZ3_9HYPH</name>
<keyword evidence="2" id="KW-0732">Signal</keyword>
<keyword evidence="1" id="KW-1133">Transmembrane helix</keyword>
<sequence>MKKLAIILTAAFITTGSAGTAHAQYWGRPGWGYYGGYYHHHHYGWGGGAVAAGLIGGAILGGLIAASTPVYGYPYPVYGYYGP</sequence>
<evidence type="ECO:0000313" key="4">
    <source>
        <dbReference type="Proteomes" id="UP000704176"/>
    </source>
</evidence>
<accession>A0ABS7VKZ3</accession>
<keyword evidence="1" id="KW-0472">Membrane</keyword>
<dbReference type="Proteomes" id="UP000704176">
    <property type="component" value="Unassembled WGS sequence"/>
</dbReference>